<keyword evidence="1" id="KW-0472">Membrane</keyword>
<accession>A0A154BRU7</accession>
<evidence type="ECO:0000313" key="3">
    <source>
        <dbReference type="Proteomes" id="UP000076268"/>
    </source>
</evidence>
<feature type="transmembrane region" description="Helical" evidence="1">
    <location>
        <begin position="12"/>
        <end position="33"/>
    </location>
</feature>
<gene>
    <name evidence="2" type="ORF">AXX12_09665</name>
</gene>
<dbReference type="STRING" id="1794912.AXX12_09665"/>
<dbReference type="OrthoDB" id="1681369at2"/>
<keyword evidence="1" id="KW-0812">Transmembrane</keyword>
<dbReference type="Proteomes" id="UP000076268">
    <property type="component" value="Unassembled WGS sequence"/>
</dbReference>
<evidence type="ECO:0000313" key="2">
    <source>
        <dbReference type="EMBL" id="KYZ76676.1"/>
    </source>
</evidence>
<organism evidence="2 3">
    <name type="scientific">Anaerosporomusa subterranea</name>
    <dbReference type="NCBI Taxonomy" id="1794912"/>
    <lineage>
        <taxon>Bacteria</taxon>
        <taxon>Bacillati</taxon>
        <taxon>Bacillota</taxon>
        <taxon>Negativicutes</taxon>
        <taxon>Acetonemataceae</taxon>
        <taxon>Anaerosporomusa</taxon>
    </lineage>
</organism>
<proteinExistence type="predicted"/>
<dbReference type="EMBL" id="LSGP01000017">
    <property type="protein sequence ID" value="KYZ76676.1"/>
    <property type="molecule type" value="Genomic_DNA"/>
</dbReference>
<protein>
    <submittedName>
        <fullName evidence="2">Uncharacterized protein</fullName>
    </submittedName>
</protein>
<dbReference type="AlphaFoldDB" id="A0A154BRU7"/>
<keyword evidence="1" id="KW-1133">Transmembrane helix</keyword>
<evidence type="ECO:0000256" key="1">
    <source>
        <dbReference type="SAM" id="Phobius"/>
    </source>
</evidence>
<comment type="caution">
    <text evidence="2">The sequence shown here is derived from an EMBL/GenBank/DDBJ whole genome shotgun (WGS) entry which is preliminary data.</text>
</comment>
<keyword evidence="3" id="KW-1185">Reference proteome</keyword>
<name>A0A154BRU7_ANASB</name>
<dbReference type="RefSeq" id="WP_066242549.1">
    <property type="nucleotide sequence ID" value="NZ_LSGP01000017.1"/>
</dbReference>
<reference evidence="2 3" key="1">
    <citation type="submission" date="2016-02" db="EMBL/GenBank/DDBJ databases">
        <title>Anaerosporomusa subterraneum gen. nov., sp. nov., a spore-forming obligate anaerobe isolated from saprolite.</title>
        <authorList>
            <person name="Choi J.K."/>
            <person name="Shah M."/>
            <person name="Yee N."/>
        </authorList>
    </citation>
    <scope>NUCLEOTIDE SEQUENCE [LARGE SCALE GENOMIC DNA]</scope>
    <source>
        <strain evidence="2 3">RU4</strain>
    </source>
</reference>
<sequence length="195" mass="21941">MSVETLDRFKWYILVFALGGFIGGVGVVLFAPVRVQNHFSERIIEREVPAVQETIKQTSQTEIAYVPKAIISAEQVNPTTEESKMVVSKEKTDVEVRVEKPAVSVKVNGQPYSFALLAGEIQKFDRGKISLQQDSKIGIELAVKPQIIDRTKSGGLDIFVGRYSGIGVYHRRIGLDIGTDGRNQDYRLRWRAMEW</sequence>